<evidence type="ECO:0000313" key="1">
    <source>
        <dbReference type="EMBL" id="EIC20263.1"/>
    </source>
</evidence>
<dbReference type="AlphaFoldDB" id="H8Z4K6"/>
<reference evidence="1 2" key="2">
    <citation type="submission" date="2011-11" db="EMBL/GenBank/DDBJ databases">
        <authorList>
            <consortium name="US DOE Joint Genome Institute"/>
            <person name="Lucas S."/>
            <person name="Han J."/>
            <person name="Lapidus A."/>
            <person name="Cheng J.-F."/>
            <person name="Goodwin L."/>
            <person name="Pitluck S."/>
            <person name="Peters L."/>
            <person name="Ovchinnikova G."/>
            <person name="Zhang X."/>
            <person name="Detter J.C."/>
            <person name="Han C."/>
            <person name="Tapia R."/>
            <person name="Land M."/>
            <person name="Hauser L."/>
            <person name="Kyrpides N."/>
            <person name="Ivanova N."/>
            <person name="Pagani I."/>
            <person name="Vogl K."/>
            <person name="Liu Z."/>
            <person name="Overmann J."/>
            <person name="Frigaard N.-U."/>
            <person name="Bryant D."/>
            <person name="Woyke T."/>
        </authorList>
    </citation>
    <scope>NUCLEOTIDE SEQUENCE [LARGE SCALE GENOMIC DNA]</scope>
    <source>
        <strain evidence="1 2">970</strain>
    </source>
</reference>
<protein>
    <submittedName>
        <fullName evidence="1">Uncharacterized protein</fullName>
    </submittedName>
</protein>
<dbReference type="HOGENOM" id="CLU_2756577_0_0_6"/>
<dbReference type="EMBL" id="JH603170">
    <property type="protein sequence ID" value="EIC20263.1"/>
    <property type="molecule type" value="Genomic_DNA"/>
</dbReference>
<reference evidence="2" key="1">
    <citation type="submission" date="2011-06" db="EMBL/GenBank/DDBJ databases">
        <authorList>
            <consortium name="US DOE Joint Genome Institute (JGI-PGF)"/>
            <person name="Lucas S."/>
            <person name="Han J."/>
            <person name="Lapidus A."/>
            <person name="Cheng J.-F."/>
            <person name="Goodwin L."/>
            <person name="Pitluck S."/>
            <person name="Peters L."/>
            <person name="Land M.L."/>
            <person name="Hauser L."/>
            <person name="Vogl K."/>
            <person name="Liu Z."/>
            <person name="Overmann J."/>
            <person name="Frigaard N.-U."/>
            <person name="Bryant D.A."/>
            <person name="Woyke T.J."/>
        </authorList>
    </citation>
    <scope>NUCLEOTIDE SEQUENCE [LARGE SCALE GENOMIC DNA]</scope>
    <source>
        <strain evidence="2">970</strain>
    </source>
</reference>
<name>H8Z4K6_9GAMM</name>
<gene>
    <name evidence="1" type="ORF">Thi970DRAFT_03887</name>
</gene>
<sequence>MLVYAKCALSKKPPNKHNYRTRQELLELFDAVESKEKLGGMIDQYEPKEEGILVLITDYSYATYFVTVNF</sequence>
<organism evidence="1 2">
    <name type="scientific">Thiorhodovibrio frisius</name>
    <dbReference type="NCBI Taxonomy" id="631362"/>
    <lineage>
        <taxon>Bacteria</taxon>
        <taxon>Pseudomonadati</taxon>
        <taxon>Pseudomonadota</taxon>
        <taxon>Gammaproteobacteria</taxon>
        <taxon>Chromatiales</taxon>
        <taxon>Chromatiaceae</taxon>
        <taxon>Thiorhodovibrio</taxon>
    </lineage>
</organism>
<accession>H8Z4K6</accession>
<evidence type="ECO:0000313" key="2">
    <source>
        <dbReference type="Proteomes" id="UP000002964"/>
    </source>
</evidence>
<proteinExistence type="predicted"/>
<dbReference type="Proteomes" id="UP000002964">
    <property type="component" value="Unassembled WGS sequence"/>
</dbReference>
<keyword evidence="2" id="KW-1185">Reference proteome</keyword>